<protein>
    <submittedName>
        <fullName evidence="1">Uncharacterized protein</fullName>
    </submittedName>
</protein>
<comment type="caution">
    <text evidence="1">The sequence shown here is derived from an EMBL/GenBank/DDBJ whole genome shotgun (WGS) entry which is preliminary data.</text>
</comment>
<evidence type="ECO:0000313" key="1">
    <source>
        <dbReference type="EMBL" id="PDT05177.1"/>
    </source>
</evidence>
<dbReference type="Proteomes" id="UP000220768">
    <property type="component" value="Unassembled WGS sequence"/>
</dbReference>
<dbReference type="EMBL" id="NWSV01000003">
    <property type="protein sequence ID" value="PDT05177.1"/>
    <property type="molecule type" value="Genomic_DNA"/>
</dbReference>
<sequence length="120" mass="13561">MEDRSLPAYGKPLLSGPYKAGAEKFSADYLFNSNKLSAVVLYMSDREQAVRVNAQLRAQYGRPELDDLDLGPPTYCTTETRTWRDSERGNLVTFRGRICRAETSQYLIYRPIVGSMKSGL</sequence>
<accession>A0A2A6JGL6</accession>
<proteinExistence type="predicted"/>
<gene>
    <name evidence="1" type="ORF">CO666_06005</name>
</gene>
<name>A0A2A6JGL6_9HYPH</name>
<organism evidence="1 2">
    <name type="scientific">Rhizobium chutanense</name>
    <dbReference type="NCBI Taxonomy" id="2035448"/>
    <lineage>
        <taxon>Bacteria</taxon>
        <taxon>Pseudomonadati</taxon>
        <taxon>Pseudomonadota</taxon>
        <taxon>Alphaproteobacteria</taxon>
        <taxon>Hyphomicrobiales</taxon>
        <taxon>Rhizobiaceae</taxon>
        <taxon>Rhizobium/Agrobacterium group</taxon>
        <taxon>Rhizobium</taxon>
    </lineage>
</organism>
<reference evidence="1 2" key="1">
    <citation type="submission" date="2017-09" db="EMBL/GenBank/DDBJ databases">
        <title>Comparative genomics of rhizobia isolated from Phaseolus vulgaris in China.</title>
        <authorList>
            <person name="Tong W."/>
        </authorList>
    </citation>
    <scope>NUCLEOTIDE SEQUENCE [LARGE SCALE GENOMIC DNA]</scope>
    <source>
        <strain evidence="1 2">C5</strain>
    </source>
</reference>
<keyword evidence="2" id="KW-1185">Reference proteome</keyword>
<dbReference type="AlphaFoldDB" id="A0A2A6JGL6"/>
<evidence type="ECO:0000313" key="2">
    <source>
        <dbReference type="Proteomes" id="UP000220768"/>
    </source>
</evidence>